<name>A0A067CKM5_SAPPC</name>
<dbReference type="Pfam" id="PF07714">
    <property type="entry name" value="PK_Tyr_Ser-Thr"/>
    <property type="match status" value="1"/>
</dbReference>
<keyword evidence="3" id="KW-1185">Reference proteome</keyword>
<dbReference type="OMA" id="MREGCET"/>
<dbReference type="STRING" id="695850.A0A067CKM5"/>
<dbReference type="OrthoDB" id="64506at2759"/>
<keyword evidence="2" id="KW-0808">Transferase</keyword>
<organism evidence="2 3">
    <name type="scientific">Saprolegnia parasitica (strain CBS 223.65)</name>
    <dbReference type="NCBI Taxonomy" id="695850"/>
    <lineage>
        <taxon>Eukaryota</taxon>
        <taxon>Sar</taxon>
        <taxon>Stramenopiles</taxon>
        <taxon>Oomycota</taxon>
        <taxon>Saprolegniomycetes</taxon>
        <taxon>Saprolegniales</taxon>
        <taxon>Saprolegniaceae</taxon>
        <taxon>Saprolegnia</taxon>
    </lineage>
</organism>
<feature type="domain" description="Protein kinase" evidence="1">
    <location>
        <begin position="28"/>
        <end position="304"/>
    </location>
</feature>
<keyword evidence="2" id="KW-0418">Kinase</keyword>
<accession>A0A067CKM5</accession>
<dbReference type="Proteomes" id="UP000030745">
    <property type="component" value="Unassembled WGS sequence"/>
</dbReference>
<proteinExistence type="predicted"/>
<sequence>MPTADSSDGLLDVSRLRQHRLELSELRVTSDKPLASGAYGEVWLGTYASEPVAIKRLLYRHPDAVQQFIDEIILMAEYVPLRVLYTMDCPFIVSLVGASWRRPVEMECVVEYMDLGDLRSYLGRHSPDEFSWDQKHTCILSIAKGLTYLHTSDAPIVHRDLKSRNVLLDSTKGTKLTDFGISRSVHVHDDDRQLTNGVGTYQWMAPEVICGTDYSVAADIYSFGVLLSEFSTHKVPYADVLHPTHGRPVTQQYVMTQVTQGLLQPTFAAVGVPSWVREIALQCLQTDPTLRPTAAQLSIVLRHV</sequence>
<dbReference type="PROSITE" id="PS00108">
    <property type="entry name" value="PROTEIN_KINASE_ST"/>
    <property type="match status" value="1"/>
</dbReference>
<dbReference type="SUPFAM" id="SSF56112">
    <property type="entry name" value="Protein kinase-like (PK-like)"/>
    <property type="match status" value="1"/>
</dbReference>
<dbReference type="PANTHER" id="PTHR44329:SF214">
    <property type="entry name" value="PROTEIN KINASE DOMAIN-CONTAINING PROTEIN"/>
    <property type="match status" value="1"/>
</dbReference>
<dbReference type="KEGG" id="spar:SPRG_07584"/>
<dbReference type="GeneID" id="24129852"/>
<dbReference type="PRINTS" id="PR00109">
    <property type="entry name" value="TYRKINASE"/>
</dbReference>
<evidence type="ECO:0000313" key="2">
    <source>
        <dbReference type="EMBL" id="KDO27337.1"/>
    </source>
</evidence>
<dbReference type="InterPro" id="IPR008271">
    <property type="entry name" value="Ser/Thr_kinase_AS"/>
</dbReference>
<dbReference type="Gene3D" id="1.10.510.10">
    <property type="entry name" value="Transferase(Phosphotransferase) domain 1"/>
    <property type="match status" value="1"/>
</dbReference>
<reference evidence="2 3" key="1">
    <citation type="journal article" date="2013" name="PLoS Genet.">
        <title>Distinctive expansion of potential virulence genes in the genome of the oomycete fish pathogen Saprolegnia parasitica.</title>
        <authorList>
            <person name="Jiang R.H."/>
            <person name="de Bruijn I."/>
            <person name="Haas B.J."/>
            <person name="Belmonte R."/>
            <person name="Lobach L."/>
            <person name="Christie J."/>
            <person name="van den Ackerveken G."/>
            <person name="Bottin A."/>
            <person name="Bulone V."/>
            <person name="Diaz-Moreno S.M."/>
            <person name="Dumas B."/>
            <person name="Fan L."/>
            <person name="Gaulin E."/>
            <person name="Govers F."/>
            <person name="Grenville-Briggs L.J."/>
            <person name="Horner N.R."/>
            <person name="Levin J.Z."/>
            <person name="Mammella M."/>
            <person name="Meijer H.J."/>
            <person name="Morris P."/>
            <person name="Nusbaum C."/>
            <person name="Oome S."/>
            <person name="Phillips A.J."/>
            <person name="van Rooyen D."/>
            <person name="Rzeszutek E."/>
            <person name="Saraiva M."/>
            <person name="Secombes C.J."/>
            <person name="Seidl M.F."/>
            <person name="Snel B."/>
            <person name="Stassen J.H."/>
            <person name="Sykes S."/>
            <person name="Tripathy S."/>
            <person name="van den Berg H."/>
            <person name="Vega-Arreguin J.C."/>
            <person name="Wawra S."/>
            <person name="Young S.K."/>
            <person name="Zeng Q."/>
            <person name="Dieguez-Uribeondo J."/>
            <person name="Russ C."/>
            <person name="Tyler B.M."/>
            <person name="van West P."/>
        </authorList>
    </citation>
    <scope>NUCLEOTIDE SEQUENCE [LARGE SCALE GENOMIC DNA]</scope>
    <source>
        <strain evidence="2 3">CBS 223.65</strain>
    </source>
</reference>
<dbReference type="VEuPathDB" id="FungiDB:SPRG_07584"/>
<dbReference type="PIRSF" id="PIRSF000654">
    <property type="entry name" value="Integrin-linked_kinase"/>
    <property type="match status" value="1"/>
</dbReference>
<dbReference type="SMART" id="SM00220">
    <property type="entry name" value="S_TKc"/>
    <property type="match status" value="1"/>
</dbReference>
<dbReference type="Gene3D" id="3.30.200.20">
    <property type="entry name" value="Phosphorylase Kinase, domain 1"/>
    <property type="match status" value="1"/>
</dbReference>
<dbReference type="PROSITE" id="PS50011">
    <property type="entry name" value="PROTEIN_KINASE_DOM"/>
    <property type="match status" value="1"/>
</dbReference>
<dbReference type="EMBL" id="KK583218">
    <property type="protein sequence ID" value="KDO27337.1"/>
    <property type="molecule type" value="Genomic_DNA"/>
</dbReference>
<dbReference type="InterPro" id="IPR011009">
    <property type="entry name" value="Kinase-like_dom_sf"/>
</dbReference>
<protein>
    <submittedName>
        <fullName evidence="2">TKL protein kinase</fullName>
    </submittedName>
</protein>
<dbReference type="InterPro" id="IPR051681">
    <property type="entry name" value="Ser/Thr_Kinases-Pseudokinases"/>
</dbReference>
<dbReference type="InterPro" id="IPR001245">
    <property type="entry name" value="Ser-Thr/Tyr_kinase_cat_dom"/>
</dbReference>
<dbReference type="GO" id="GO:0004674">
    <property type="term" value="F:protein serine/threonine kinase activity"/>
    <property type="evidence" value="ECO:0007669"/>
    <property type="project" value="TreeGrafter"/>
</dbReference>
<evidence type="ECO:0000313" key="3">
    <source>
        <dbReference type="Proteomes" id="UP000030745"/>
    </source>
</evidence>
<dbReference type="PANTHER" id="PTHR44329">
    <property type="entry name" value="SERINE/THREONINE-PROTEIN KINASE TNNI3K-RELATED"/>
    <property type="match status" value="1"/>
</dbReference>
<dbReference type="GO" id="GO:0005524">
    <property type="term" value="F:ATP binding"/>
    <property type="evidence" value="ECO:0007669"/>
    <property type="project" value="InterPro"/>
</dbReference>
<dbReference type="AlphaFoldDB" id="A0A067CKM5"/>
<evidence type="ECO:0000259" key="1">
    <source>
        <dbReference type="PROSITE" id="PS50011"/>
    </source>
</evidence>
<gene>
    <name evidence="2" type="ORF">SPRG_07584</name>
</gene>
<dbReference type="RefSeq" id="XP_012202108.1">
    <property type="nucleotide sequence ID" value="XM_012346718.1"/>
</dbReference>
<dbReference type="InterPro" id="IPR000719">
    <property type="entry name" value="Prot_kinase_dom"/>
</dbReference>